<evidence type="ECO:0000313" key="3">
    <source>
        <dbReference type="Proteomes" id="UP001642405"/>
    </source>
</evidence>
<keyword evidence="3" id="KW-1185">Reference proteome</keyword>
<evidence type="ECO:0000313" key="2">
    <source>
        <dbReference type="EMBL" id="CAK7236091.1"/>
    </source>
</evidence>
<dbReference type="InterPro" id="IPR000182">
    <property type="entry name" value="GNAT_dom"/>
</dbReference>
<proteinExistence type="predicted"/>
<reference evidence="2 3" key="1">
    <citation type="submission" date="2024-01" db="EMBL/GenBank/DDBJ databases">
        <authorList>
            <person name="Allen C."/>
            <person name="Tagirdzhanova G."/>
        </authorList>
    </citation>
    <scope>NUCLEOTIDE SEQUENCE [LARGE SCALE GENOMIC DNA]</scope>
</reference>
<dbReference type="Proteomes" id="UP001642405">
    <property type="component" value="Unassembled WGS sequence"/>
</dbReference>
<dbReference type="PANTHER" id="PTHR43441">
    <property type="entry name" value="RIBOSOMAL-PROTEIN-SERINE ACETYLTRANSFERASE"/>
    <property type="match status" value="1"/>
</dbReference>
<dbReference type="InterPro" id="IPR051908">
    <property type="entry name" value="Ribosomal_N-acetyltransferase"/>
</dbReference>
<evidence type="ECO:0000259" key="1">
    <source>
        <dbReference type="Pfam" id="PF13302"/>
    </source>
</evidence>
<dbReference type="InterPro" id="IPR016181">
    <property type="entry name" value="Acyl_CoA_acyltransferase"/>
</dbReference>
<feature type="domain" description="N-acetyltransferase" evidence="1">
    <location>
        <begin position="32"/>
        <end position="175"/>
    </location>
</feature>
<dbReference type="Pfam" id="PF13302">
    <property type="entry name" value="Acetyltransf_3"/>
    <property type="match status" value="1"/>
</dbReference>
<name>A0ABP0CYJ0_9PEZI</name>
<protein>
    <recommendedName>
        <fullName evidence="1">N-acetyltransferase domain-containing protein</fullName>
    </recommendedName>
</protein>
<comment type="caution">
    <text evidence="2">The sequence shown here is derived from an EMBL/GenBank/DDBJ whole genome shotgun (WGS) entry which is preliminary data.</text>
</comment>
<organism evidence="2 3">
    <name type="scientific">Sporothrix curviconia</name>
    <dbReference type="NCBI Taxonomy" id="1260050"/>
    <lineage>
        <taxon>Eukaryota</taxon>
        <taxon>Fungi</taxon>
        <taxon>Dikarya</taxon>
        <taxon>Ascomycota</taxon>
        <taxon>Pezizomycotina</taxon>
        <taxon>Sordariomycetes</taxon>
        <taxon>Sordariomycetidae</taxon>
        <taxon>Ophiostomatales</taxon>
        <taxon>Ophiostomataceae</taxon>
        <taxon>Sporothrix</taxon>
    </lineage>
</organism>
<accession>A0ABP0CYJ0</accession>
<sequence>MDSTVTPETPVFHYEQRQRENDLVALEVFDPARHAAQFVDQILKHPEVFAYTSFPPVGSADGFLTQVYNPLASSLDDCLYAIRNKIGPGRNNADSRLAGVLSFNYTSKSEAVTELGVVVFPAFPRTHIAANAIGLALVFALDPPSQGGLGLRRVAWQANARNEPSRRIALRMGFEFEGVQRWQRTFAPDRACQEGNGESAAALAARNGTRPSDEAQGRHTAVYSVVWDEWDAKRPEVLAQMVLRKSCQMGP</sequence>
<dbReference type="EMBL" id="CAWUHB010000108">
    <property type="protein sequence ID" value="CAK7236091.1"/>
    <property type="molecule type" value="Genomic_DNA"/>
</dbReference>
<gene>
    <name evidence="2" type="ORF">SCUCBS95973_009488</name>
</gene>
<dbReference type="SUPFAM" id="SSF55729">
    <property type="entry name" value="Acyl-CoA N-acyltransferases (Nat)"/>
    <property type="match status" value="1"/>
</dbReference>
<dbReference type="Gene3D" id="3.40.630.30">
    <property type="match status" value="1"/>
</dbReference>
<dbReference type="PANTHER" id="PTHR43441:SF5">
    <property type="entry name" value="FAMILY ACETYLTRANSFERASE, PUTATIVE-RELATED"/>
    <property type="match status" value="1"/>
</dbReference>